<gene>
    <name evidence="2" type="ordered locus">AciX9_2623</name>
</gene>
<dbReference type="SUPFAM" id="SSF53300">
    <property type="entry name" value="vWA-like"/>
    <property type="match status" value="1"/>
</dbReference>
<evidence type="ECO:0000313" key="3">
    <source>
        <dbReference type="Proteomes" id="UP000000343"/>
    </source>
</evidence>
<dbReference type="Proteomes" id="UP000000343">
    <property type="component" value="Chromosome"/>
</dbReference>
<keyword evidence="3" id="KW-1185">Reference proteome</keyword>
<proteinExistence type="predicted"/>
<dbReference type="AlphaFoldDB" id="E8WWI4"/>
<dbReference type="HOGENOM" id="CLU_753902_0_0_0"/>
<dbReference type="EMBL" id="CP002480">
    <property type="protein sequence ID" value="ADW69648.1"/>
    <property type="molecule type" value="Genomic_DNA"/>
</dbReference>
<feature type="signal peptide" evidence="1">
    <location>
        <begin position="1"/>
        <end position="20"/>
    </location>
</feature>
<feature type="chain" id="PRO_5003233923" description="von Willebrand factor type A" evidence="1">
    <location>
        <begin position="21"/>
        <end position="367"/>
    </location>
</feature>
<dbReference type="STRING" id="1198114.AciX9_2623"/>
<protein>
    <recommendedName>
        <fullName evidence="4">von Willebrand factor type A</fullName>
    </recommendedName>
</protein>
<dbReference type="PaxDb" id="1198114-AciX9_2623"/>
<organism evidence="3">
    <name type="scientific">Granulicella tundricola (strain ATCC BAA-1859 / DSM 23138 / MP5ACTX9)</name>
    <dbReference type="NCBI Taxonomy" id="1198114"/>
    <lineage>
        <taxon>Bacteria</taxon>
        <taxon>Pseudomonadati</taxon>
        <taxon>Acidobacteriota</taxon>
        <taxon>Terriglobia</taxon>
        <taxon>Terriglobales</taxon>
        <taxon>Acidobacteriaceae</taxon>
        <taxon>Granulicella</taxon>
    </lineage>
</organism>
<accession>E8WWI4</accession>
<dbReference type="InterPro" id="IPR036465">
    <property type="entry name" value="vWFA_dom_sf"/>
</dbReference>
<evidence type="ECO:0000256" key="1">
    <source>
        <dbReference type="SAM" id="SignalP"/>
    </source>
</evidence>
<sequence>MRARSLIGLVVLFAAIGAGGQTSVPGAPEVGTAGDAALPTLHVYTNLIQIPTLVLSPLRGSMGRVAEDRFLMSVDSGPLFKPTHVREEGNDPISLVVLLDPSGEASGLMDEVRQRLARLAPGQLQARDSISMYVMSCGLMRTGLNVPVDRASLQMAADHAMTEVKRVQGRHGCRQGVGLWDAMAMTVKQASKLPGRRVMLVVSDGQDRGSRTKWPEVREYAQSQGIAVFGLSTTGSIPNSLSGRGSGRSALPGYTSTETNEDAFNELCELTGGMRLYAQEIEVGSELKRLVKLLRERYIVEFPRSTGIGAGKHDLVVTISRMNAFVRPAGISVPLPDPKILADPMTLPNDLTKEPVGGERRILVPKQ</sequence>
<evidence type="ECO:0000313" key="2">
    <source>
        <dbReference type="EMBL" id="ADW69648.1"/>
    </source>
</evidence>
<dbReference type="KEGG" id="acm:AciX9_2623"/>
<dbReference type="Gene3D" id="3.40.50.410">
    <property type="entry name" value="von Willebrand factor, type A domain"/>
    <property type="match status" value="1"/>
</dbReference>
<dbReference type="OrthoDB" id="113925at2"/>
<dbReference type="eggNOG" id="COG2304">
    <property type="taxonomic scope" value="Bacteria"/>
</dbReference>
<dbReference type="RefSeq" id="WP_013580963.1">
    <property type="nucleotide sequence ID" value="NC_015064.1"/>
</dbReference>
<reference evidence="3" key="1">
    <citation type="submission" date="2011-01" db="EMBL/GenBank/DDBJ databases">
        <title>Complete sequence of chromosome of Acidobacterium sp. MP5ACTX9.</title>
        <authorList>
            <consortium name="US DOE Joint Genome Institute"/>
            <person name="Lucas S."/>
            <person name="Copeland A."/>
            <person name="Lapidus A."/>
            <person name="Cheng J.-F."/>
            <person name="Goodwin L."/>
            <person name="Pitluck S."/>
            <person name="Teshima H."/>
            <person name="Detter J.C."/>
            <person name="Han C."/>
            <person name="Tapia R."/>
            <person name="Land M."/>
            <person name="Hauser L."/>
            <person name="Kyrpides N."/>
            <person name="Ivanova N."/>
            <person name="Ovchinnikova G."/>
            <person name="Pagani I."/>
            <person name="Rawat S.R."/>
            <person name="Mannisto M."/>
            <person name="Haggblom M.M."/>
            <person name="Woyke T."/>
        </authorList>
    </citation>
    <scope>NUCLEOTIDE SEQUENCE [LARGE SCALE GENOMIC DNA]</scope>
    <source>
        <strain evidence="3">MP5ACTX9</strain>
    </source>
</reference>
<keyword evidence="1" id="KW-0732">Signal</keyword>
<evidence type="ECO:0008006" key="4">
    <source>
        <dbReference type="Google" id="ProtNLM"/>
    </source>
</evidence>
<name>E8WWI4_GRATM</name>